<feature type="region of interest" description="Disordered" evidence="1">
    <location>
        <begin position="86"/>
        <end position="121"/>
    </location>
</feature>
<feature type="region of interest" description="Disordered" evidence="1">
    <location>
        <begin position="155"/>
        <end position="190"/>
    </location>
</feature>
<dbReference type="Proteomes" id="UP001212997">
    <property type="component" value="Unassembled WGS sequence"/>
</dbReference>
<protein>
    <submittedName>
        <fullName evidence="2">Uncharacterized protein</fullName>
    </submittedName>
</protein>
<reference evidence="2" key="1">
    <citation type="submission" date="2022-07" db="EMBL/GenBank/DDBJ databases">
        <title>Genome Sequence of Physisporinus lineatus.</title>
        <authorList>
            <person name="Buettner E."/>
        </authorList>
    </citation>
    <scope>NUCLEOTIDE SEQUENCE</scope>
    <source>
        <strain evidence="2">VT162</strain>
    </source>
</reference>
<organism evidence="2 3">
    <name type="scientific">Meripilus lineatus</name>
    <dbReference type="NCBI Taxonomy" id="2056292"/>
    <lineage>
        <taxon>Eukaryota</taxon>
        <taxon>Fungi</taxon>
        <taxon>Dikarya</taxon>
        <taxon>Basidiomycota</taxon>
        <taxon>Agaricomycotina</taxon>
        <taxon>Agaricomycetes</taxon>
        <taxon>Polyporales</taxon>
        <taxon>Meripilaceae</taxon>
        <taxon>Meripilus</taxon>
    </lineage>
</organism>
<dbReference type="AlphaFoldDB" id="A0AAD5YJZ5"/>
<gene>
    <name evidence="2" type="ORF">NLI96_g4562</name>
</gene>
<sequence length="283" mass="31646">MKGTLLVPSSLVCIRGKAQTNGAVFYGEKRDQEQSNATTATTDFNLCDPRAAELTFTAEDSMVRDPFSGEATITFIEWWRLGQANTRPNHTPASAETSAPRPAVRRPPTIPQPIPIEPGLQNPRIVAADPYTAEAFKSRTSLDCAPLSFQDIAQGALPPPFKREETEDANNVQEESPTPTVEEKRDTTNEQQEALLEMTICSFALHLIESPSELFALLWELSTKCRWLVVLAPHKKPEIKLGWGWVKWDVDSWSEAPISSNTGEYLQDRRQRFSSDMKERSGI</sequence>
<comment type="caution">
    <text evidence="2">The sequence shown here is derived from an EMBL/GenBank/DDBJ whole genome shotgun (WGS) entry which is preliminary data.</text>
</comment>
<evidence type="ECO:0000256" key="1">
    <source>
        <dbReference type="SAM" id="MobiDB-lite"/>
    </source>
</evidence>
<feature type="compositionally biased region" description="Polar residues" evidence="1">
    <location>
        <begin position="86"/>
        <end position="97"/>
    </location>
</feature>
<keyword evidence="3" id="KW-1185">Reference proteome</keyword>
<accession>A0AAD5YJZ5</accession>
<feature type="compositionally biased region" description="Polar residues" evidence="1">
    <location>
        <begin position="169"/>
        <end position="179"/>
    </location>
</feature>
<evidence type="ECO:0000313" key="3">
    <source>
        <dbReference type="Proteomes" id="UP001212997"/>
    </source>
</evidence>
<evidence type="ECO:0000313" key="2">
    <source>
        <dbReference type="EMBL" id="KAJ3485980.1"/>
    </source>
</evidence>
<proteinExistence type="predicted"/>
<name>A0AAD5YJZ5_9APHY</name>
<dbReference type="EMBL" id="JANAWD010000135">
    <property type="protein sequence ID" value="KAJ3485980.1"/>
    <property type="molecule type" value="Genomic_DNA"/>
</dbReference>